<dbReference type="GO" id="GO:0016491">
    <property type="term" value="F:oxidoreductase activity"/>
    <property type="evidence" value="ECO:0007669"/>
    <property type="project" value="UniProtKB-KW"/>
</dbReference>
<evidence type="ECO:0000256" key="2">
    <source>
        <dbReference type="ARBA" id="ARBA00022857"/>
    </source>
</evidence>
<protein>
    <submittedName>
        <fullName evidence="5">SDR family NAD(P)-dependent oxidoreductase</fullName>
    </submittedName>
</protein>
<dbReference type="PRINTS" id="PR00080">
    <property type="entry name" value="SDRFAMILY"/>
</dbReference>
<dbReference type="Gene3D" id="3.40.50.720">
    <property type="entry name" value="NAD(P)-binding Rossmann-like Domain"/>
    <property type="match status" value="1"/>
</dbReference>
<name>A0A367ETZ4_9ACTN</name>
<dbReference type="PANTHER" id="PTHR43490">
    <property type="entry name" value="(+)-NEOMENTHOL DEHYDROGENASE"/>
    <property type="match status" value="1"/>
</dbReference>
<accession>A0A367ETZ4</accession>
<dbReference type="InterPro" id="IPR036291">
    <property type="entry name" value="NAD(P)-bd_dom_sf"/>
</dbReference>
<proteinExistence type="inferred from homology"/>
<evidence type="ECO:0000256" key="4">
    <source>
        <dbReference type="RuleBase" id="RU000363"/>
    </source>
</evidence>
<dbReference type="SUPFAM" id="SSF51735">
    <property type="entry name" value="NAD(P)-binding Rossmann-fold domains"/>
    <property type="match status" value="1"/>
</dbReference>
<dbReference type="RefSeq" id="WP_114023217.1">
    <property type="nucleotide sequence ID" value="NZ_QOIN01000046.1"/>
</dbReference>
<evidence type="ECO:0000313" key="6">
    <source>
        <dbReference type="Proteomes" id="UP000252914"/>
    </source>
</evidence>
<dbReference type="AlphaFoldDB" id="A0A367ETZ4"/>
<dbReference type="PANTHER" id="PTHR43490:SF99">
    <property type="entry name" value="SHORT-CHAIN DEHYDROGENASE_REDUCTASE"/>
    <property type="match status" value="1"/>
</dbReference>
<keyword evidence="6" id="KW-1185">Reference proteome</keyword>
<keyword evidence="3" id="KW-0560">Oxidoreductase</keyword>
<dbReference type="Proteomes" id="UP000252914">
    <property type="component" value="Unassembled WGS sequence"/>
</dbReference>
<keyword evidence="2" id="KW-0521">NADP</keyword>
<dbReference type="Pfam" id="PF00106">
    <property type="entry name" value="adh_short"/>
    <property type="match status" value="1"/>
</dbReference>
<comment type="caution">
    <text evidence="5">The sequence shown here is derived from an EMBL/GenBank/DDBJ whole genome shotgun (WGS) entry which is preliminary data.</text>
</comment>
<evidence type="ECO:0000256" key="1">
    <source>
        <dbReference type="ARBA" id="ARBA00006484"/>
    </source>
</evidence>
<dbReference type="InterPro" id="IPR002347">
    <property type="entry name" value="SDR_fam"/>
</dbReference>
<sequence length="235" mass="24648">MTTTLITGATRGLGLETARALSALGHTVYLGSRDAARGERAARQTGGHVLPLDVTDEASLHAATALLHEREDHLDVLVNNAGIPGPFTEATELTGDDLRTVYDTNVFGVVRTTRAFLPLLRAAANPVVVNVSSGLGSLTAVGDPEARAKAVPDWMPGLAYASSKAALNMVTAQYAHALPGFRINAVDPGYTATDFNGRTGHRTVEQGARIIVRMACAGPEGPTGSYLADHGRLPW</sequence>
<gene>
    <name evidence="5" type="ORF">DTL70_18590</name>
</gene>
<evidence type="ECO:0000256" key="3">
    <source>
        <dbReference type="ARBA" id="ARBA00023002"/>
    </source>
</evidence>
<organism evidence="5 6">
    <name type="scientific">Streptomyces diacarni</name>
    <dbReference type="NCBI Taxonomy" id="2800381"/>
    <lineage>
        <taxon>Bacteria</taxon>
        <taxon>Bacillati</taxon>
        <taxon>Actinomycetota</taxon>
        <taxon>Actinomycetes</taxon>
        <taxon>Kitasatosporales</taxon>
        <taxon>Streptomycetaceae</taxon>
        <taxon>Streptomyces</taxon>
    </lineage>
</organism>
<reference evidence="5 6" key="1">
    <citation type="submission" date="2018-06" db="EMBL/GenBank/DDBJ databases">
        <title>Streptomyces reniochalinae sp. nov. and Streptomyces diacarnus sp. nov. from marine sponges.</title>
        <authorList>
            <person name="Li L."/>
        </authorList>
    </citation>
    <scope>NUCLEOTIDE SEQUENCE [LARGE SCALE GENOMIC DNA]</scope>
    <source>
        <strain evidence="5 6">LHW51701</strain>
    </source>
</reference>
<evidence type="ECO:0000313" key="5">
    <source>
        <dbReference type="EMBL" id="RCG21588.1"/>
    </source>
</evidence>
<dbReference type="EMBL" id="QOIN01000046">
    <property type="protein sequence ID" value="RCG21588.1"/>
    <property type="molecule type" value="Genomic_DNA"/>
</dbReference>
<dbReference type="PRINTS" id="PR00081">
    <property type="entry name" value="GDHRDH"/>
</dbReference>
<comment type="similarity">
    <text evidence="1 4">Belongs to the short-chain dehydrogenases/reductases (SDR) family.</text>
</comment>